<dbReference type="GeneID" id="94688572"/>
<keyword evidence="1" id="KW-1133">Transmembrane helix</keyword>
<keyword evidence="3" id="KW-1185">Reference proteome</keyword>
<keyword evidence="1" id="KW-0812">Transmembrane</keyword>
<evidence type="ECO:0000313" key="3">
    <source>
        <dbReference type="Proteomes" id="UP001107961"/>
    </source>
</evidence>
<accession>A0A9Q3W5F7</accession>
<reference evidence="2" key="1">
    <citation type="submission" date="2022-01" db="EMBL/GenBank/DDBJ databases">
        <authorList>
            <person name="Karlyshev A.V."/>
            <person name="Jaspars M."/>
        </authorList>
    </citation>
    <scope>NUCLEOTIDE SEQUENCE</scope>
    <source>
        <strain evidence="2">AGSA3-2</strain>
    </source>
</reference>
<feature type="transmembrane region" description="Helical" evidence="1">
    <location>
        <begin position="12"/>
        <end position="38"/>
    </location>
</feature>
<comment type="caution">
    <text evidence="2">The sequence shown here is derived from an EMBL/GenBank/DDBJ whole genome shotgun (WGS) entry which is preliminary data.</text>
</comment>
<feature type="transmembrane region" description="Helical" evidence="1">
    <location>
        <begin position="50"/>
        <end position="68"/>
    </location>
</feature>
<protein>
    <submittedName>
        <fullName evidence="2">Iron uptake protein</fullName>
    </submittedName>
</protein>
<dbReference type="KEGG" id="axe:P40_19915"/>
<dbReference type="Proteomes" id="UP001107961">
    <property type="component" value="Unassembled WGS sequence"/>
</dbReference>
<gene>
    <name evidence="2" type="ORF">LZG35_05920</name>
</gene>
<evidence type="ECO:0000256" key="1">
    <source>
        <dbReference type="SAM" id="Phobius"/>
    </source>
</evidence>
<dbReference type="AlphaFoldDB" id="A0A9Q3W5F7"/>
<keyword evidence="1" id="KW-0472">Membrane</keyword>
<evidence type="ECO:0000313" key="2">
    <source>
        <dbReference type="EMBL" id="MCE7508167.1"/>
    </source>
</evidence>
<name>A0A9Q3W5F7_9GAMM</name>
<dbReference type="EMBL" id="JAJVKT010000005">
    <property type="protein sequence ID" value="MCE7508167.1"/>
    <property type="molecule type" value="Genomic_DNA"/>
</dbReference>
<sequence>MSTAIVSHAQRLSRIAAALLGGYVFAWGFIALGVAAAFAAGMPFHDAEHLFSLLAFMLYLVTFLWSFAARDSRRVWLVLAGGGALMAALASLIQHALV</sequence>
<organism evidence="2 3">
    <name type="scientific">Alloalcanivorax xenomutans</name>
    <dbReference type="NCBI Taxonomy" id="1094342"/>
    <lineage>
        <taxon>Bacteria</taxon>
        <taxon>Pseudomonadati</taxon>
        <taxon>Pseudomonadota</taxon>
        <taxon>Gammaproteobacteria</taxon>
        <taxon>Oceanospirillales</taxon>
        <taxon>Alcanivoracaceae</taxon>
        <taxon>Alloalcanivorax</taxon>
    </lineage>
</organism>
<proteinExistence type="predicted"/>
<feature type="transmembrane region" description="Helical" evidence="1">
    <location>
        <begin position="75"/>
        <end position="97"/>
    </location>
</feature>
<dbReference type="RefSeq" id="WP_055100460.1">
    <property type="nucleotide sequence ID" value="NZ_CBDDTQ010000003.1"/>
</dbReference>